<keyword evidence="3 7" id="KW-0238">DNA-binding</keyword>
<dbReference type="SUPFAM" id="SSF53850">
    <property type="entry name" value="Periplasmic binding protein-like II"/>
    <property type="match status" value="1"/>
</dbReference>
<name>A0AAN5A1A0_9RHOB</name>
<dbReference type="GO" id="GO:0003700">
    <property type="term" value="F:DNA-binding transcription factor activity"/>
    <property type="evidence" value="ECO:0007669"/>
    <property type="project" value="InterPro"/>
</dbReference>
<keyword evidence="8" id="KW-1185">Reference proteome</keyword>
<protein>
    <submittedName>
        <fullName evidence="7">DNA-binding transcriptional regulator, LysR family</fullName>
    </submittedName>
    <submittedName>
        <fullName evidence="6">LysR family transcriptional regulator</fullName>
    </submittedName>
</protein>
<evidence type="ECO:0000259" key="5">
    <source>
        <dbReference type="PROSITE" id="PS50931"/>
    </source>
</evidence>
<dbReference type="InterPro" id="IPR000847">
    <property type="entry name" value="LysR_HTH_N"/>
</dbReference>
<evidence type="ECO:0000256" key="1">
    <source>
        <dbReference type="ARBA" id="ARBA00009437"/>
    </source>
</evidence>
<dbReference type="GO" id="GO:0005829">
    <property type="term" value="C:cytosol"/>
    <property type="evidence" value="ECO:0007669"/>
    <property type="project" value="TreeGrafter"/>
</dbReference>
<comment type="caution">
    <text evidence="6">The sequence shown here is derived from an EMBL/GenBank/DDBJ whole genome shotgun (WGS) entry which is preliminary data.</text>
</comment>
<evidence type="ECO:0000313" key="7">
    <source>
        <dbReference type="EMBL" id="SDX81431.1"/>
    </source>
</evidence>
<dbReference type="InterPro" id="IPR005119">
    <property type="entry name" value="LysR_subst-bd"/>
</dbReference>
<evidence type="ECO:0000313" key="9">
    <source>
        <dbReference type="Proteomes" id="UP000634647"/>
    </source>
</evidence>
<dbReference type="EMBL" id="BNAB01000029">
    <property type="protein sequence ID" value="GHE05899.1"/>
    <property type="molecule type" value="Genomic_DNA"/>
</dbReference>
<dbReference type="Gene3D" id="3.40.190.10">
    <property type="entry name" value="Periplasmic binding protein-like II"/>
    <property type="match status" value="2"/>
</dbReference>
<sequence length="300" mass="32574">MDTRQLRTLLAIQAHGTFAQAADVVSLTPSAVSQQVQALEDELRVTIFNRGTRPPQPTPQGLQVIEMARDILRREEDTRASLRGDQIAGTLMLGSVRSSALNLLPRALVQMRQQYPDLKPSLRVSLSAALIADVAAGRLDAAVVAEHLGIPTALRWSPFLREPLWLISSDPLPDSDVADLLRSRPYIRFRSPVPLANLIDTEISRLGVVTNDVAEIDTIGTLVTCVRQGLGLSIVPHVALEKPEGLGLFRLPFGIPPITRQIGIVERTVSPRGAIIERLHGVLADLCGAHGVARRPEGKP</sequence>
<feature type="domain" description="HTH lysR-type" evidence="5">
    <location>
        <begin position="1"/>
        <end position="58"/>
    </location>
</feature>
<evidence type="ECO:0000256" key="3">
    <source>
        <dbReference type="ARBA" id="ARBA00023125"/>
    </source>
</evidence>
<comment type="similarity">
    <text evidence="1">Belongs to the LysR transcriptional regulatory family.</text>
</comment>
<dbReference type="InterPro" id="IPR036390">
    <property type="entry name" value="WH_DNA-bd_sf"/>
</dbReference>
<dbReference type="Proteomes" id="UP000634647">
    <property type="component" value="Unassembled WGS sequence"/>
</dbReference>
<evidence type="ECO:0000256" key="4">
    <source>
        <dbReference type="ARBA" id="ARBA00023163"/>
    </source>
</evidence>
<dbReference type="InterPro" id="IPR050950">
    <property type="entry name" value="HTH-type_LysR_regulators"/>
</dbReference>
<evidence type="ECO:0000256" key="2">
    <source>
        <dbReference type="ARBA" id="ARBA00023015"/>
    </source>
</evidence>
<dbReference type="SUPFAM" id="SSF46785">
    <property type="entry name" value="Winged helix' DNA-binding domain"/>
    <property type="match status" value="1"/>
</dbReference>
<dbReference type="RefSeq" id="WP_092164192.1">
    <property type="nucleotide sequence ID" value="NZ_BNAB01000029.1"/>
</dbReference>
<dbReference type="Proteomes" id="UP000199541">
    <property type="component" value="Unassembled WGS sequence"/>
</dbReference>
<reference evidence="7 8" key="2">
    <citation type="submission" date="2016-10" db="EMBL/GenBank/DDBJ databases">
        <authorList>
            <person name="Varghese N."/>
            <person name="Submissions S."/>
        </authorList>
    </citation>
    <scope>NUCLEOTIDE SEQUENCE [LARGE SCALE GENOMIC DNA]</scope>
    <source>
        <strain evidence="7 8">DSM 24802</strain>
    </source>
</reference>
<organism evidence="6 9">
    <name type="scientific">Allgaiera indica</name>
    <dbReference type="NCBI Taxonomy" id="765699"/>
    <lineage>
        <taxon>Bacteria</taxon>
        <taxon>Pseudomonadati</taxon>
        <taxon>Pseudomonadota</taxon>
        <taxon>Alphaproteobacteria</taxon>
        <taxon>Rhodobacterales</taxon>
        <taxon>Paracoccaceae</taxon>
        <taxon>Allgaiera</taxon>
    </lineage>
</organism>
<dbReference type="GO" id="GO:0003677">
    <property type="term" value="F:DNA binding"/>
    <property type="evidence" value="ECO:0007669"/>
    <property type="project" value="UniProtKB-KW"/>
</dbReference>
<reference evidence="6" key="3">
    <citation type="submission" date="2023-06" db="EMBL/GenBank/DDBJ databases">
        <authorList>
            <person name="Sun Q."/>
            <person name="Zhou Y."/>
        </authorList>
    </citation>
    <scope>NUCLEOTIDE SEQUENCE</scope>
    <source>
        <strain evidence="6">CGMCC 1.10859</strain>
    </source>
</reference>
<dbReference type="InterPro" id="IPR036388">
    <property type="entry name" value="WH-like_DNA-bd_sf"/>
</dbReference>
<keyword evidence="2" id="KW-0805">Transcription regulation</keyword>
<dbReference type="EMBL" id="FNOB01000031">
    <property type="protein sequence ID" value="SDX81431.1"/>
    <property type="molecule type" value="Genomic_DNA"/>
</dbReference>
<proteinExistence type="inferred from homology"/>
<dbReference type="PROSITE" id="PS50931">
    <property type="entry name" value="HTH_LYSR"/>
    <property type="match status" value="1"/>
</dbReference>
<dbReference type="Pfam" id="PF00126">
    <property type="entry name" value="HTH_1"/>
    <property type="match status" value="1"/>
</dbReference>
<dbReference type="Gene3D" id="1.10.10.10">
    <property type="entry name" value="Winged helix-like DNA-binding domain superfamily/Winged helix DNA-binding domain"/>
    <property type="match status" value="1"/>
</dbReference>
<reference evidence="6" key="1">
    <citation type="journal article" date="2014" name="Int. J. Syst. Evol. Microbiol.">
        <title>Complete genome sequence of Corynebacterium casei LMG S-19264T (=DSM 44701T), isolated from a smear-ripened cheese.</title>
        <authorList>
            <consortium name="US DOE Joint Genome Institute (JGI-PGF)"/>
            <person name="Walter F."/>
            <person name="Albersmeier A."/>
            <person name="Kalinowski J."/>
            <person name="Ruckert C."/>
        </authorList>
    </citation>
    <scope>NUCLEOTIDE SEQUENCE</scope>
    <source>
        <strain evidence="6">CGMCC 1.10859</strain>
    </source>
</reference>
<dbReference type="PANTHER" id="PTHR30419">
    <property type="entry name" value="HTH-TYPE TRANSCRIPTIONAL REGULATOR YBHD"/>
    <property type="match status" value="1"/>
</dbReference>
<keyword evidence="4" id="KW-0804">Transcription</keyword>
<accession>A0AAN5A1A0</accession>
<dbReference type="AlphaFoldDB" id="A0AAN5A1A0"/>
<dbReference type="Pfam" id="PF03466">
    <property type="entry name" value="LysR_substrate"/>
    <property type="match status" value="1"/>
</dbReference>
<evidence type="ECO:0000313" key="6">
    <source>
        <dbReference type="EMBL" id="GHE05899.1"/>
    </source>
</evidence>
<gene>
    <name evidence="6" type="ORF">GCM10008024_38380</name>
    <name evidence="7" type="ORF">SAMN05444006_13119</name>
</gene>
<evidence type="ECO:0000313" key="8">
    <source>
        <dbReference type="Proteomes" id="UP000199541"/>
    </source>
</evidence>